<dbReference type="EMBL" id="JAZDWU010000007">
    <property type="protein sequence ID" value="KAK9996626.1"/>
    <property type="molecule type" value="Genomic_DNA"/>
</dbReference>
<evidence type="ECO:0000313" key="3">
    <source>
        <dbReference type="EMBL" id="KAK9996626.1"/>
    </source>
</evidence>
<gene>
    <name evidence="3" type="ORF">SO802_021312</name>
</gene>
<reference evidence="3 4" key="1">
    <citation type="submission" date="2024-01" db="EMBL/GenBank/DDBJ databases">
        <title>A telomere-to-telomere, gap-free genome of sweet tea (Lithocarpus litseifolius).</title>
        <authorList>
            <person name="Zhou J."/>
        </authorList>
    </citation>
    <scope>NUCLEOTIDE SEQUENCE [LARGE SCALE GENOMIC DNA]</scope>
    <source>
        <strain evidence="3">Zhou-2022a</strain>
        <tissue evidence="3">Leaf</tissue>
    </source>
</reference>
<accession>A0AAW2CFX0</accession>
<organism evidence="3 4">
    <name type="scientific">Lithocarpus litseifolius</name>
    <dbReference type="NCBI Taxonomy" id="425828"/>
    <lineage>
        <taxon>Eukaryota</taxon>
        <taxon>Viridiplantae</taxon>
        <taxon>Streptophyta</taxon>
        <taxon>Embryophyta</taxon>
        <taxon>Tracheophyta</taxon>
        <taxon>Spermatophyta</taxon>
        <taxon>Magnoliopsida</taxon>
        <taxon>eudicotyledons</taxon>
        <taxon>Gunneridae</taxon>
        <taxon>Pentapetalae</taxon>
        <taxon>rosids</taxon>
        <taxon>fabids</taxon>
        <taxon>Fagales</taxon>
        <taxon>Fagaceae</taxon>
        <taxon>Lithocarpus</taxon>
    </lineage>
</organism>
<proteinExistence type="predicted"/>
<dbReference type="AlphaFoldDB" id="A0AAW2CFX0"/>
<feature type="domain" description="Zinc knuckle CX2CX4HX4C" evidence="2">
    <location>
        <begin position="124"/>
        <end position="170"/>
    </location>
</feature>
<evidence type="ECO:0000259" key="1">
    <source>
        <dbReference type="Pfam" id="PF14111"/>
    </source>
</evidence>
<dbReference type="InterPro" id="IPR025558">
    <property type="entry name" value="DUF4283"/>
</dbReference>
<dbReference type="Pfam" id="PF14392">
    <property type="entry name" value="zf-CCHC_4"/>
    <property type="match status" value="1"/>
</dbReference>
<dbReference type="PANTHER" id="PTHR31286:SF167">
    <property type="entry name" value="OS09G0268800 PROTEIN"/>
    <property type="match status" value="1"/>
</dbReference>
<name>A0AAW2CFX0_9ROSI</name>
<evidence type="ECO:0000313" key="4">
    <source>
        <dbReference type="Proteomes" id="UP001459277"/>
    </source>
</evidence>
<comment type="caution">
    <text evidence="3">The sequence shown here is derived from an EMBL/GenBank/DDBJ whole genome shotgun (WGS) entry which is preliminary data.</text>
</comment>
<dbReference type="PANTHER" id="PTHR31286">
    <property type="entry name" value="GLYCINE-RICH CELL WALL STRUCTURAL PROTEIN 1.8-LIKE"/>
    <property type="match status" value="1"/>
</dbReference>
<evidence type="ECO:0008006" key="5">
    <source>
        <dbReference type="Google" id="ProtNLM"/>
    </source>
</evidence>
<protein>
    <recommendedName>
        <fullName evidence="5">DUF4283 domain-containing protein</fullName>
    </recommendedName>
</protein>
<feature type="domain" description="DUF4283" evidence="1">
    <location>
        <begin position="2"/>
        <end position="63"/>
    </location>
</feature>
<keyword evidence="4" id="KW-1185">Reference proteome</keyword>
<dbReference type="Proteomes" id="UP001459277">
    <property type="component" value="Unassembled WGS sequence"/>
</dbReference>
<dbReference type="Pfam" id="PF14111">
    <property type="entry name" value="DUF4283"/>
    <property type="match status" value="1"/>
</dbReference>
<dbReference type="InterPro" id="IPR025836">
    <property type="entry name" value="Zn_knuckle_CX2CX4HX4C"/>
</dbReference>
<sequence>MEVVAKTFIQLWRSTEGFKMRKLDDHLVLFVFKKKEDLEQVFHSEPWCFDKHLVVLQRYDQDVLVNDLKFDRATFWIQVHDIPIRYMSREVAESICDIVGEVCRSIGGVEEDGGRFMRVKVTLDTSLPLCHGRLITLGNGNKHWVSFKYECFSNICYWCGRLDHDNKNCALWIQSKGSLIEKDKQYSHMLRASPYRSYNKPVVFVPGFYESVFNPRMSFGGTENAQVTAEVSGPSPPTELNPVMEMDTHKEIINVDVNLHASSARFDGELMNVILPKNTGTFANDDPFLAKLQEIDRDVKKFDHVPCENPSDLIALASCLDGLVSIRGKVEKEGGNPLLVGPQVNEPILPISDVDRPTSRPPL</sequence>
<evidence type="ECO:0000259" key="2">
    <source>
        <dbReference type="Pfam" id="PF14392"/>
    </source>
</evidence>
<dbReference type="InterPro" id="IPR040256">
    <property type="entry name" value="At4g02000-like"/>
</dbReference>